<evidence type="ECO:0000313" key="1">
    <source>
        <dbReference type="EMBL" id="GGY43042.1"/>
    </source>
</evidence>
<accession>A0ABQ3AA42</accession>
<dbReference type="Proteomes" id="UP000600946">
    <property type="component" value="Unassembled WGS sequence"/>
</dbReference>
<keyword evidence="2" id="KW-1185">Reference proteome</keyword>
<name>A0ABQ3AA42_9ACTN</name>
<dbReference type="EMBL" id="BMUU01000006">
    <property type="protein sequence ID" value="GGY43042.1"/>
    <property type="molecule type" value="Genomic_DNA"/>
</dbReference>
<dbReference type="GeneID" id="96292095"/>
<organism evidence="1 2">
    <name type="scientific">Streptomyces xanthochromogenes</name>
    <dbReference type="NCBI Taxonomy" id="67384"/>
    <lineage>
        <taxon>Bacteria</taxon>
        <taxon>Bacillati</taxon>
        <taxon>Actinomycetota</taxon>
        <taxon>Actinomycetes</taxon>
        <taxon>Kitasatosporales</taxon>
        <taxon>Streptomycetaceae</taxon>
        <taxon>Streptomyces</taxon>
    </lineage>
</organism>
<reference evidence="2" key="1">
    <citation type="journal article" date="2019" name="Int. J. Syst. Evol. Microbiol.">
        <title>The Global Catalogue of Microorganisms (GCM) 10K type strain sequencing project: providing services to taxonomists for standard genome sequencing and annotation.</title>
        <authorList>
            <consortium name="The Broad Institute Genomics Platform"/>
            <consortium name="The Broad Institute Genome Sequencing Center for Infectious Disease"/>
            <person name="Wu L."/>
            <person name="Ma J."/>
        </authorList>
    </citation>
    <scope>NUCLEOTIDE SEQUENCE [LARGE SCALE GENOMIC DNA]</scope>
    <source>
        <strain evidence="2">JCM 4594</strain>
    </source>
</reference>
<evidence type="ECO:0000313" key="2">
    <source>
        <dbReference type="Proteomes" id="UP000600946"/>
    </source>
</evidence>
<sequence length="52" mass="5599">MNRREPRTDDRAEETGTAIATHCLVALDCSGPEATAAFYADPAGRPFCLCRA</sequence>
<dbReference type="RefSeq" id="WP_161253947.1">
    <property type="nucleotide sequence ID" value="NZ_BMUU01000006.1"/>
</dbReference>
<protein>
    <recommendedName>
        <fullName evidence="3">Glyoxalase-like domain-containing protein</fullName>
    </recommendedName>
</protein>
<evidence type="ECO:0008006" key="3">
    <source>
        <dbReference type="Google" id="ProtNLM"/>
    </source>
</evidence>
<gene>
    <name evidence="1" type="ORF">GCM10010326_41610</name>
</gene>
<comment type="caution">
    <text evidence="1">The sequence shown here is derived from an EMBL/GenBank/DDBJ whole genome shotgun (WGS) entry which is preliminary data.</text>
</comment>
<proteinExistence type="predicted"/>